<organism evidence="1 2">
    <name type="scientific">Chloroherpeton thalassium (strain ATCC 35110 / GB-78)</name>
    <dbReference type="NCBI Taxonomy" id="517418"/>
    <lineage>
        <taxon>Bacteria</taxon>
        <taxon>Pseudomonadati</taxon>
        <taxon>Chlorobiota</taxon>
        <taxon>Chlorobiia</taxon>
        <taxon>Chlorobiales</taxon>
        <taxon>Chloroherpetonaceae</taxon>
        <taxon>Chloroherpeton</taxon>
    </lineage>
</organism>
<dbReference type="KEGG" id="cts:Ctha_0916"/>
<dbReference type="EMBL" id="CP001100">
    <property type="protein sequence ID" value="ACF13381.1"/>
    <property type="molecule type" value="Genomic_DNA"/>
</dbReference>
<dbReference type="HOGENOM" id="CLU_1213050_0_0_10"/>
<name>B3QXA7_CHLT3</name>
<proteinExistence type="predicted"/>
<dbReference type="AlphaFoldDB" id="B3QXA7"/>
<dbReference type="eggNOG" id="ENOG5033VSG">
    <property type="taxonomic scope" value="Bacteria"/>
</dbReference>
<protein>
    <submittedName>
        <fullName evidence="1">Uncharacterized protein</fullName>
    </submittedName>
</protein>
<keyword evidence="2" id="KW-1185">Reference proteome</keyword>
<sequence>MVKKFFKTVAQAVKIKRTGNETSSYFETEITIPEKALNVFFELGVKRDSEIQKPHIVVHDRFFELKFFLIEKLGHAVFYRIPLHVSELLIVGEKQYANIELAGKISIVPGNSRRLILDKMKQGVCNSKYGRHKLLSKVAESVEHLRYRPAFQMFGDEIRPLSLQLDLAKLLRQHQVAATLLDYGITNIVGISGLREEEGKFVISLSVGKYGRHSQAKPNSRQNLFNVK</sequence>
<gene>
    <name evidence="1" type="ordered locus">Ctha_0916</name>
</gene>
<evidence type="ECO:0000313" key="1">
    <source>
        <dbReference type="EMBL" id="ACF13381.1"/>
    </source>
</evidence>
<dbReference type="STRING" id="517418.Ctha_0916"/>
<reference evidence="1 2" key="1">
    <citation type="submission" date="2008-06" db="EMBL/GenBank/DDBJ databases">
        <title>Complete sequence of Chloroherpeton thalassium ATCC 35110.</title>
        <authorList>
            <consortium name="US DOE Joint Genome Institute"/>
            <person name="Lucas S."/>
            <person name="Copeland A."/>
            <person name="Lapidus A."/>
            <person name="Glavina del Rio T."/>
            <person name="Dalin E."/>
            <person name="Tice H."/>
            <person name="Bruce D."/>
            <person name="Goodwin L."/>
            <person name="Pitluck S."/>
            <person name="Schmutz J."/>
            <person name="Larimer F."/>
            <person name="Land M."/>
            <person name="Hauser L."/>
            <person name="Kyrpides N."/>
            <person name="Mikhailova N."/>
            <person name="Liu Z."/>
            <person name="Li T."/>
            <person name="Zhao F."/>
            <person name="Overmann J."/>
            <person name="Bryant D.A."/>
            <person name="Richardson P."/>
        </authorList>
    </citation>
    <scope>NUCLEOTIDE SEQUENCE [LARGE SCALE GENOMIC DNA]</scope>
    <source>
        <strain evidence="2">ATCC 35110 / GB-78</strain>
    </source>
</reference>
<evidence type="ECO:0000313" key="2">
    <source>
        <dbReference type="Proteomes" id="UP000001208"/>
    </source>
</evidence>
<dbReference type="Proteomes" id="UP000001208">
    <property type="component" value="Chromosome"/>
</dbReference>
<dbReference type="RefSeq" id="WP_012499465.1">
    <property type="nucleotide sequence ID" value="NC_011026.1"/>
</dbReference>
<accession>B3QXA7</accession>